<keyword evidence="6 9" id="KW-0472">Membrane</keyword>
<comment type="subcellular location">
    <subcellularLocation>
        <location evidence="1">Membrane</location>
        <topology evidence="1">Multi-pass membrane protein</topology>
    </subcellularLocation>
</comment>
<dbReference type="SUPFAM" id="SSF103473">
    <property type="entry name" value="MFS general substrate transporter"/>
    <property type="match status" value="1"/>
</dbReference>
<evidence type="ECO:0000256" key="2">
    <source>
        <dbReference type="ARBA" id="ARBA00010992"/>
    </source>
</evidence>
<comment type="caution">
    <text evidence="11">The sequence shown here is derived from an EMBL/GenBank/DDBJ whole genome shotgun (WGS) entry which is preliminary data.</text>
</comment>
<evidence type="ECO:0000313" key="12">
    <source>
        <dbReference type="Proteomes" id="UP000466024"/>
    </source>
</evidence>
<feature type="region of interest" description="Disordered" evidence="8">
    <location>
        <begin position="457"/>
        <end position="480"/>
    </location>
</feature>
<dbReference type="InterPro" id="IPR020846">
    <property type="entry name" value="MFS_dom"/>
</dbReference>
<dbReference type="PROSITE" id="PS50850">
    <property type="entry name" value="MFS"/>
    <property type="match status" value="1"/>
</dbReference>
<evidence type="ECO:0000256" key="5">
    <source>
        <dbReference type="ARBA" id="ARBA00022989"/>
    </source>
</evidence>
<proteinExistence type="inferred from homology"/>
<evidence type="ECO:0000256" key="4">
    <source>
        <dbReference type="ARBA" id="ARBA00022692"/>
    </source>
</evidence>
<dbReference type="EMBL" id="VTPX01000003">
    <property type="protein sequence ID" value="KAA0019164.1"/>
    <property type="molecule type" value="Genomic_DNA"/>
</dbReference>
<evidence type="ECO:0000256" key="9">
    <source>
        <dbReference type="SAM" id="Phobius"/>
    </source>
</evidence>
<dbReference type="PROSITE" id="PS00217">
    <property type="entry name" value="SUGAR_TRANSPORT_2"/>
    <property type="match status" value="1"/>
</dbReference>
<feature type="transmembrane region" description="Helical" evidence="9">
    <location>
        <begin position="416"/>
        <end position="434"/>
    </location>
</feature>
<accession>A0A640WFY1</accession>
<evidence type="ECO:0000313" key="11">
    <source>
        <dbReference type="EMBL" id="KAA0019164.1"/>
    </source>
</evidence>
<dbReference type="InterPro" id="IPR003663">
    <property type="entry name" value="Sugar/inositol_transpt"/>
</dbReference>
<feature type="transmembrane region" description="Helical" evidence="9">
    <location>
        <begin position="16"/>
        <end position="43"/>
    </location>
</feature>
<dbReference type="AlphaFoldDB" id="A0A640WFY1"/>
<dbReference type="InterPro" id="IPR050814">
    <property type="entry name" value="Myo-inositol_Transporter"/>
</dbReference>
<dbReference type="PANTHER" id="PTHR48020">
    <property type="entry name" value="PROTON MYO-INOSITOL COTRANSPORTER"/>
    <property type="match status" value="1"/>
</dbReference>
<feature type="transmembrane region" description="Helical" evidence="9">
    <location>
        <begin position="172"/>
        <end position="191"/>
    </location>
</feature>
<dbReference type="RefSeq" id="WP_149434753.1">
    <property type="nucleotide sequence ID" value="NZ_VTPX01000003.1"/>
</dbReference>
<feature type="transmembrane region" description="Helical" evidence="9">
    <location>
        <begin position="250"/>
        <end position="273"/>
    </location>
</feature>
<evidence type="ECO:0000259" key="10">
    <source>
        <dbReference type="PROSITE" id="PS50850"/>
    </source>
</evidence>
<feature type="transmembrane region" description="Helical" evidence="9">
    <location>
        <begin position="144"/>
        <end position="166"/>
    </location>
</feature>
<feature type="transmembrane region" description="Helical" evidence="9">
    <location>
        <begin position="392"/>
        <end position="410"/>
    </location>
</feature>
<feature type="transmembrane region" description="Helical" evidence="9">
    <location>
        <begin position="55"/>
        <end position="73"/>
    </location>
</feature>
<dbReference type="Gene3D" id="1.20.1250.20">
    <property type="entry name" value="MFS general substrate transporter like domains"/>
    <property type="match status" value="1"/>
</dbReference>
<sequence>MTATSTARRGPQRKGLVVMVSIIAALGGLLFGYDTGIIGVALLGLSKQFALDDTLKQLVTGAIILGAIFGCVGTGRLSDRLGRRWTIVLVGAVFIVGSVLSAAATNVGMLIAARFILGLSAGSATQIIPVYIAEVTPPEHRGKLVVMFQFMVVFGILVAYLVGYGLGDAWRWMFGLGIVPAVILMLGMLVLPESPRWLIGKGREPEALAILERVRSSREGAQSEMDEIKEVSARPEGSWRDLFQPWIRPALIAGVGIAMFSQITGNNALIYYAPTILSQAGFGDSASVLAAIGGAVLINLATILGIFLVDRIGRKRFLLWMVPGSAVALVVMGLLFMGGAPEDAFSQYVLVACLAIYMALNCSFGVCLWLINAEVYPLFVRGKGASMGALSHWVFNLLVTLTTLSLISTLGTSGTFWLYAAVTTLALVFIVRYVPETNGRSLEEIENDLKNGVFFPADKPKGKADPGRAQGAAVSSAAGD</sequence>
<reference evidence="11 12" key="1">
    <citation type="submission" date="2019-08" db="EMBL/GenBank/DDBJ databases">
        <title>Bioinformatics analysis of the strain L3 and L5.</title>
        <authorList>
            <person name="Li X."/>
        </authorList>
    </citation>
    <scope>NUCLEOTIDE SEQUENCE [LARGE SCALE GENOMIC DNA]</scope>
    <source>
        <strain evidence="11 12">L3</strain>
    </source>
</reference>
<comment type="similarity">
    <text evidence="2 7">Belongs to the major facilitator superfamily. Sugar transporter (TC 2.A.1.1) family.</text>
</comment>
<dbReference type="Proteomes" id="UP000466024">
    <property type="component" value="Unassembled WGS sequence"/>
</dbReference>
<feature type="transmembrane region" description="Helical" evidence="9">
    <location>
        <begin position="317"/>
        <end position="336"/>
    </location>
</feature>
<dbReference type="PANTHER" id="PTHR48020:SF12">
    <property type="entry name" value="PROTON MYO-INOSITOL COTRANSPORTER"/>
    <property type="match status" value="1"/>
</dbReference>
<dbReference type="NCBIfam" id="TIGR00879">
    <property type="entry name" value="SP"/>
    <property type="match status" value="1"/>
</dbReference>
<evidence type="ECO:0000256" key="8">
    <source>
        <dbReference type="SAM" id="MobiDB-lite"/>
    </source>
</evidence>
<dbReference type="PRINTS" id="PR00171">
    <property type="entry name" value="SUGRTRNSPORT"/>
</dbReference>
<protein>
    <submittedName>
        <fullName evidence="11">Sugar porter family MFS transporter</fullName>
    </submittedName>
</protein>
<feature type="transmembrane region" description="Helical" evidence="9">
    <location>
        <begin position="285"/>
        <end position="310"/>
    </location>
</feature>
<dbReference type="GO" id="GO:0022857">
    <property type="term" value="F:transmembrane transporter activity"/>
    <property type="evidence" value="ECO:0007669"/>
    <property type="project" value="InterPro"/>
</dbReference>
<evidence type="ECO:0000256" key="6">
    <source>
        <dbReference type="ARBA" id="ARBA00023136"/>
    </source>
</evidence>
<dbReference type="PROSITE" id="PS00216">
    <property type="entry name" value="SUGAR_TRANSPORT_1"/>
    <property type="match status" value="1"/>
</dbReference>
<keyword evidence="3 7" id="KW-0813">Transport</keyword>
<evidence type="ECO:0000256" key="1">
    <source>
        <dbReference type="ARBA" id="ARBA00004141"/>
    </source>
</evidence>
<feature type="transmembrane region" description="Helical" evidence="9">
    <location>
        <begin position="111"/>
        <end position="132"/>
    </location>
</feature>
<gene>
    <name evidence="11" type="ORF">F0A16_07415</name>
</gene>
<keyword evidence="5 9" id="KW-1133">Transmembrane helix</keyword>
<keyword evidence="4 9" id="KW-0812">Transmembrane</keyword>
<feature type="transmembrane region" description="Helical" evidence="9">
    <location>
        <begin position="85"/>
        <end position="105"/>
    </location>
</feature>
<keyword evidence="12" id="KW-1185">Reference proteome</keyword>
<evidence type="ECO:0000256" key="7">
    <source>
        <dbReference type="RuleBase" id="RU003346"/>
    </source>
</evidence>
<feature type="transmembrane region" description="Helical" evidence="9">
    <location>
        <begin position="348"/>
        <end position="371"/>
    </location>
</feature>
<dbReference type="InterPro" id="IPR005829">
    <property type="entry name" value="Sugar_transporter_CS"/>
</dbReference>
<feature type="domain" description="Major facilitator superfamily (MFS) profile" evidence="10">
    <location>
        <begin position="20"/>
        <end position="438"/>
    </location>
</feature>
<dbReference type="Pfam" id="PF00083">
    <property type="entry name" value="Sugar_tr"/>
    <property type="match status" value="1"/>
</dbReference>
<evidence type="ECO:0000256" key="3">
    <source>
        <dbReference type="ARBA" id="ARBA00022448"/>
    </source>
</evidence>
<dbReference type="InterPro" id="IPR005828">
    <property type="entry name" value="MFS_sugar_transport-like"/>
</dbReference>
<organism evidence="11 12">
    <name type="scientific">Salinicola corii</name>
    <dbReference type="NCBI Taxonomy" id="2606937"/>
    <lineage>
        <taxon>Bacteria</taxon>
        <taxon>Pseudomonadati</taxon>
        <taxon>Pseudomonadota</taxon>
        <taxon>Gammaproteobacteria</taxon>
        <taxon>Oceanospirillales</taxon>
        <taxon>Halomonadaceae</taxon>
        <taxon>Salinicola</taxon>
    </lineage>
</organism>
<dbReference type="InterPro" id="IPR036259">
    <property type="entry name" value="MFS_trans_sf"/>
</dbReference>
<dbReference type="GO" id="GO:0016020">
    <property type="term" value="C:membrane"/>
    <property type="evidence" value="ECO:0007669"/>
    <property type="project" value="UniProtKB-SubCell"/>
</dbReference>
<name>A0A640WFY1_9GAMM</name>
<dbReference type="FunFam" id="1.20.1250.20:FF:000134">
    <property type="entry name" value="MFS sugar transporter protein"/>
    <property type="match status" value="1"/>
</dbReference>